<dbReference type="Proteomes" id="UP000177996">
    <property type="component" value="Unassembled WGS sequence"/>
</dbReference>
<protein>
    <submittedName>
        <fullName evidence="1">Uncharacterized protein</fullName>
    </submittedName>
</protein>
<dbReference type="Gene3D" id="3.40.50.150">
    <property type="entry name" value="Vaccinia Virus protein VP39"/>
    <property type="match status" value="2"/>
</dbReference>
<dbReference type="STRING" id="1798661.A3D65_06505"/>
<evidence type="ECO:0000313" key="1">
    <source>
        <dbReference type="EMBL" id="OGZ09546.1"/>
    </source>
</evidence>
<dbReference type="AlphaFoldDB" id="A0A1G2D7E9"/>
<evidence type="ECO:0000313" key="2">
    <source>
        <dbReference type="Proteomes" id="UP000177996"/>
    </source>
</evidence>
<sequence length="309" mass="34577">MRQPTALELVLAGDAEFVRLKTANAPAGDIQKRLDEIATEVCQKAGADELTRHMWFVYEETAPTYAKNPEHGNVPDALLAFMNHVPEYRGKYVPHVLDLGCGTGRDAVFMALQDPEARKQFMGRMKDGKSALERFGLPQKSFHVEGIDASRAMMSHAACLAEKYGFDQAGYGSRDHLLSSVRFAECIGMHHLRADRLRTFDGVWSSAALFMHTPKELIGLALDGVRRVLYGGGVFGVSYANNATNLPYDNLRYSRTGEIKYFSRPTPQMIVAAAALHGLDLFEEQYSDLEMAGEVKKDFFVTQFYRKHQ</sequence>
<proteinExistence type="predicted"/>
<organism evidence="1 2">
    <name type="scientific">Candidatus Lloydbacteria bacterium RIFCSPHIGHO2_02_FULL_50_13</name>
    <dbReference type="NCBI Taxonomy" id="1798661"/>
    <lineage>
        <taxon>Bacteria</taxon>
        <taxon>Candidatus Lloydiibacteriota</taxon>
    </lineage>
</organism>
<name>A0A1G2D7E9_9BACT</name>
<comment type="caution">
    <text evidence="1">The sequence shown here is derived from an EMBL/GenBank/DDBJ whole genome shotgun (WGS) entry which is preliminary data.</text>
</comment>
<dbReference type="InterPro" id="IPR029063">
    <property type="entry name" value="SAM-dependent_MTases_sf"/>
</dbReference>
<dbReference type="EMBL" id="MHLL01000019">
    <property type="protein sequence ID" value="OGZ09546.1"/>
    <property type="molecule type" value="Genomic_DNA"/>
</dbReference>
<dbReference type="SUPFAM" id="SSF53335">
    <property type="entry name" value="S-adenosyl-L-methionine-dependent methyltransferases"/>
    <property type="match status" value="1"/>
</dbReference>
<reference evidence="1 2" key="1">
    <citation type="journal article" date="2016" name="Nat. Commun.">
        <title>Thousands of microbial genomes shed light on interconnected biogeochemical processes in an aquifer system.</title>
        <authorList>
            <person name="Anantharaman K."/>
            <person name="Brown C.T."/>
            <person name="Hug L.A."/>
            <person name="Sharon I."/>
            <person name="Castelle C.J."/>
            <person name="Probst A.J."/>
            <person name="Thomas B.C."/>
            <person name="Singh A."/>
            <person name="Wilkins M.J."/>
            <person name="Karaoz U."/>
            <person name="Brodie E.L."/>
            <person name="Williams K.H."/>
            <person name="Hubbard S.S."/>
            <person name="Banfield J.F."/>
        </authorList>
    </citation>
    <scope>NUCLEOTIDE SEQUENCE [LARGE SCALE GENOMIC DNA]</scope>
</reference>
<accession>A0A1G2D7E9</accession>
<gene>
    <name evidence="1" type="ORF">A3D65_06505</name>
</gene>